<dbReference type="SUPFAM" id="SSF140500">
    <property type="entry name" value="BAS1536-like"/>
    <property type="match status" value="1"/>
</dbReference>
<dbReference type="AlphaFoldDB" id="A0A074LU67"/>
<proteinExistence type="predicted"/>
<protein>
    <recommendedName>
        <fullName evidence="3">Sporulation protein Spo0E</fullName>
    </recommendedName>
</protein>
<dbReference type="OrthoDB" id="2376932at2"/>
<dbReference type="Gene3D" id="4.10.280.10">
    <property type="entry name" value="Helix-loop-helix DNA-binding domain"/>
    <property type="match status" value="1"/>
</dbReference>
<dbReference type="InterPro" id="IPR037208">
    <property type="entry name" value="Spo0E-like_sf"/>
</dbReference>
<dbReference type="InterPro" id="IPR018540">
    <property type="entry name" value="Spo0E-like"/>
</dbReference>
<gene>
    <name evidence="1" type="ORF">EL26_06420</name>
</gene>
<comment type="caution">
    <text evidence="1">The sequence shown here is derived from an EMBL/GenBank/DDBJ whole genome shotgun (WGS) entry which is preliminary data.</text>
</comment>
<dbReference type="GO" id="GO:0043937">
    <property type="term" value="P:regulation of sporulation"/>
    <property type="evidence" value="ECO:0007669"/>
    <property type="project" value="InterPro"/>
</dbReference>
<dbReference type="Proteomes" id="UP000027931">
    <property type="component" value="Unassembled WGS sequence"/>
</dbReference>
<sequence>MEDELTLETQINQLRRQMSLAYEEKGTLTDACVVAISQELDHYIVIAQRRKSNAITDTDQQTPTELT</sequence>
<dbReference type="InterPro" id="IPR036638">
    <property type="entry name" value="HLH_DNA-bd_sf"/>
</dbReference>
<dbReference type="Pfam" id="PF09388">
    <property type="entry name" value="SpoOE-like"/>
    <property type="match status" value="1"/>
</dbReference>
<dbReference type="GO" id="GO:0046983">
    <property type="term" value="F:protein dimerization activity"/>
    <property type="evidence" value="ECO:0007669"/>
    <property type="project" value="InterPro"/>
</dbReference>
<evidence type="ECO:0000313" key="1">
    <source>
        <dbReference type="EMBL" id="KEO84095.1"/>
    </source>
</evidence>
<name>A0A074LU67_9BACL</name>
<accession>A0A074LU67</accession>
<keyword evidence="2" id="KW-1185">Reference proteome</keyword>
<reference evidence="1 2" key="1">
    <citation type="journal article" date="2013" name="Int. J. Syst. Evol. Microbiol.">
        <title>Tumebacillus flagellatus sp. nov., an alpha-amylase/pullulanase-producing bacterium isolated from cassava wastewater.</title>
        <authorList>
            <person name="Wang Q."/>
            <person name="Xie N."/>
            <person name="Qin Y."/>
            <person name="Shen N."/>
            <person name="Zhu J."/>
            <person name="Mi H."/>
            <person name="Huang R."/>
        </authorList>
    </citation>
    <scope>NUCLEOTIDE SEQUENCE [LARGE SCALE GENOMIC DNA]</scope>
    <source>
        <strain evidence="1 2">GST4</strain>
    </source>
</reference>
<evidence type="ECO:0000313" key="2">
    <source>
        <dbReference type="Proteomes" id="UP000027931"/>
    </source>
</evidence>
<evidence type="ECO:0008006" key="3">
    <source>
        <dbReference type="Google" id="ProtNLM"/>
    </source>
</evidence>
<dbReference type="EMBL" id="JMIR01000006">
    <property type="protein sequence ID" value="KEO84095.1"/>
    <property type="molecule type" value="Genomic_DNA"/>
</dbReference>
<organism evidence="1 2">
    <name type="scientific">Tumebacillus flagellatus</name>
    <dbReference type="NCBI Taxonomy" id="1157490"/>
    <lineage>
        <taxon>Bacteria</taxon>
        <taxon>Bacillati</taxon>
        <taxon>Bacillota</taxon>
        <taxon>Bacilli</taxon>
        <taxon>Bacillales</taxon>
        <taxon>Alicyclobacillaceae</taxon>
        <taxon>Tumebacillus</taxon>
    </lineage>
</organism>
<dbReference type="RefSeq" id="WP_038085699.1">
    <property type="nucleotide sequence ID" value="NZ_JMIR01000006.1"/>
</dbReference>